<reference evidence="2" key="1">
    <citation type="submission" date="2021-03" db="EMBL/GenBank/DDBJ databases">
        <title>Draft genome sequence of rust myrtle Austropuccinia psidii MF-1, a brazilian biotype.</title>
        <authorList>
            <person name="Quecine M.C."/>
            <person name="Pachon D.M.R."/>
            <person name="Bonatelli M.L."/>
            <person name="Correr F.H."/>
            <person name="Franceschini L.M."/>
            <person name="Leite T.F."/>
            <person name="Margarido G.R.A."/>
            <person name="Almeida C.A."/>
            <person name="Ferrarezi J.A."/>
            <person name="Labate C.A."/>
        </authorList>
    </citation>
    <scope>NUCLEOTIDE SEQUENCE</scope>
    <source>
        <strain evidence="2">MF-1</strain>
    </source>
</reference>
<evidence type="ECO:0000256" key="1">
    <source>
        <dbReference type="SAM" id="MobiDB-lite"/>
    </source>
</evidence>
<evidence type="ECO:0000313" key="3">
    <source>
        <dbReference type="Proteomes" id="UP000765509"/>
    </source>
</evidence>
<feature type="region of interest" description="Disordered" evidence="1">
    <location>
        <begin position="59"/>
        <end position="130"/>
    </location>
</feature>
<feature type="compositionally biased region" description="Polar residues" evidence="1">
    <location>
        <begin position="59"/>
        <end position="98"/>
    </location>
</feature>
<comment type="caution">
    <text evidence="2">The sequence shown here is derived from an EMBL/GenBank/DDBJ whole genome shotgun (WGS) entry which is preliminary data.</text>
</comment>
<accession>A0A9Q3PJ00</accession>
<feature type="compositionally biased region" description="Basic residues" evidence="1">
    <location>
        <begin position="110"/>
        <end position="120"/>
    </location>
</feature>
<dbReference type="AlphaFoldDB" id="A0A9Q3PJ00"/>
<evidence type="ECO:0000313" key="2">
    <source>
        <dbReference type="EMBL" id="MBW0562970.1"/>
    </source>
</evidence>
<organism evidence="2 3">
    <name type="scientific">Austropuccinia psidii MF-1</name>
    <dbReference type="NCBI Taxonomy" id="1389203"/>
    <lineage>
        <taxon>Eukaryota</taxon>
        <taxon>Fungi</taxon>
        <taxon>Dikarya</taxon>
        <taxon>Basidiomycota</taxon>
        <taxon>Pucciniomycotina</taxon>
        <taxon>Pucciniomycetes</taxon>
        <taxon>Pucciniales</taxon>
        <taxon>Sphaerophragmiaceae</taxon>
        <taxon>Austropuccinia</taxon>
    </lineage>
</organism>
<dbReference type="EMBL" id="AVOT02073502">
    <property type="protein sequence ID" value="MBW0562970.1"/>
    <property type="molecule type" value="Genomic_DNA"/>
</dbReference>
<keyword evidence="3" id="KW-1185">Reference proteome</keyword>
<name>A0A9Q3PJ00_9BASI</name>
<protein>
    <submittedName>
        <fullName evidence="2">Uncharacterized protein</fullName>
    </submittedName>
</protein>
<gene>
    <name evidence="2" type="ORF">O181_102685</name>
</gene>
<dbReference type="Proteomes" id="UP000765509">
    <property type="component" value="Unassembled WGS sequence"/>
</dbReference>
<sequence>MENKRLNLASHWAEIGESFQKICLKEIPFKDFMEITKVWNPTRRFRLLDKRATRIRDNQATIQPLEEQLNQTGPSLIPSGSQGVDQTSPPVASHYSGTNRHHSQQSQVVSRRRQGYKGKNKASFNQRQRE</sequence>
<proteinExistence type="predicted"/>